<dbReference type="OrthoDB" id="10264446at2759"/>
<feature type="region of interest" description="Disordered" evidence="1">
    <location>
        <begin position="35"/>
        <end position="56"/>
    </location>
</feature>
<protein>
    <submittedName>
        <fullName evidence="2">Uncharacterized protein</fullName>
    </submittedName>
</protein>
<evidence type="ECO:0000256" key="1">
    <source>
        <dbReference type="SAM" id="MobiDB-lite"/>
    </source>
</evidence>
<evidence type="ECO:0000313" key="2">
    <source>
        <dbReference type="EMBL" id="VEL29677.1"/>
    </source>
</evidence>
<accession>A0A448X742</accession>
<dbReference type="AlphaFoldDB" id="A0A448X742"/>
<comment type="caution">
    <text evidence="2">The sequence shown here is derived from an EMBL/GenBank/DDBJ whole genome shotgun (WGS) entry which is preliminary data.</text>
</comment>
<gene>
    <name evidence="2" type="ORF">PXEA_LOCUS23117</name>
</gene>
<dbReference type="Proteomes" id="UP000784294">
    <property type="component" value="Unassembled WGS sequence"/>
</dbReference>
<name>A0A448X742_9PLAT</name>
<sequence length="99" mass="11494">MIYTISFLALAWTLTFLYSFILLCFQSDAHDNIQFESESSQSNSDRSSQRTHPRQIKRLDQSSLNLVRRKSELPHNPATLKALQQHHRLDGFLSANMDE</sequence>
<evidence type="ECO:0000313" key="3">
    <source>
        <dbReference type="Proteomes" id="UP000784294"/>
    </source>
</evidence>
<organism evidence="2 3">
    <name type="scientific">Protopolystoma xenopodis</name>
    <dbReference type="NCBI Taxonomy" id="117903"/>
    <lineage>
        <taxon>Eukaryota</taxon>
        <taxon>Metazoa</taxon>
        <taxon>Spiralia</taxon>
        <taxon>Lophotrochozoa</taxon>
        <taxon>Platyhelminthes</taxon>
        <taxon>Monogenea</taxon>
        <taxon>Polyopisthocotylea</taxon>
        <taxon>Polystomatidea</taxon>
        <taxon>Polystomatidae</taxon>
        <taxon>Protopolystoma</taxon>
    </lineage>
</organism>
<proteinExistence type="predicted"/>
<reference evidence="2" key="1">
    <citation type="submission" date="2018-11" db="EMBL/GenBank/DDBJ databases">
        <authorList>
            <consortium name="Pathogen Informatics"/>
        </authorList>
    </citation>
    <scope>NUCLEOTIDE SEQUENCE</scope>
</reference>
<dbReference type="EMBL" id="CAAALY010105282">
    <property type="protein sequence ID" value="VEL29677.1"/>
    <property type="molecule type" value="Genomic_DNA"/>
</dbReference>
<keyword evidence="3" id="KW-1185">Reference proteome</keyword>
<feature type="compositionally biased region" description="Low complexity" evidence="1">
    <location>
        <begin position="36"/>
        <end position="46"/>
    </location>
</feature>